<evidence type="ECO:0000256" key="2">
    <source>
        <dbReference type="ARBA" id="ARBA00009388"/>
    </source>
</evidence>
<dbReference type="GO" id="GO:0005576">
    <property type="term" value="C:extracellular region"/>
    <property type="evidence" value="ECO:0007669"/>
    <property type="project" value="UniProtKB-SubCell"/>
</dbReference>
<keyword evidence="16" id="KW-0969">Cilium</keyword>
<dbReference type="Pfam" id="PF01447">
    <property type="entry name" value="Peptidase_M4"/>
    <property type="match status" value="1"/>
</dbReference>
<keyword evidence="6 11" id="KW-0378">Hydrolase</keyword>
<dbReference type="Gene3D" id="1.10.390.10">
    <property type="entry name" value="Neutral Protease Domain 2"/>
    <property type="match status" value="1"/>
</dbReference>
<dbReference type="KEGG" id="prt:AUC31_02165"/>
<dbReference type="InterPro" id="IPR001570">
    <property type="entry name" value="Peptidase_M4_C_domain"/>
</dbReference>
<keyword evidence="17" id="KW-1185">Reference proteome</keyword>
<sequence length="546" mass="59758">MKKKYIVPVILSSALVASSFTASTTLANGQQGNGAPDKTWNENANVPVFVKEKIAEKRASSNASNALDYLAENENKTGLKNPKKNLKQKEIEKDSLGMTHVRFNQAVNGVPVEGAEVVVHYNAQDELVSVNGSHFPEASASNVDTTPAVSVLTAVQTAKGAVDAPEELEYAPESEVVVYPFDGENYLAYKVNVNFLGDEPGNWFVFVDAKNGKVIDQYNAIMHAEDIHQSVGTGVLGEQRKIHTTKSKEAKGGTTFSLSDESHEGLEGIYTFDANDGEIVTNYSASWKDEYLRPAVDAHYNSEQVYEYFHDEHDRNSLDDNDMAIISYVHYGENYNNAFWNGRHMTYGDGDGSFMVPLSAGLDVAAHEMTHGVISNSANLQYRFESGALNESFADIFGALVDEDDWEVGEDIMGPDAIEDGRVSLRSLSDPSKYPVNAAYVEYGDGEGNYPSHMDEFYDLPRSLDNGGVHINSSITNHAAYLIGEEIGKEKLGQIFYRALTVYLTPTSNFSEARKLIVQSAADIYGEGSAEEKATAKGFDDVGITE</sequence>
<comment type="similarity">
    <text evidence="2 11">Belongs to the peptidase M4 family.</text>
</comment>
<dbReference type="InterPro" id="IPR011096">
    <property type="entry name" value="FTP_domain"/>
</dbReference>
<dbReference type="RefSeq" id="WP_058380840.1">
    <property type="nucleotide sequence ID" value="NZ_CP013659.2"/>
</dbReference>
<comment type="subcellular location">
    <subcellularLocation>
        <location evidence="11">Secreted</location>
    </subcellularLocation>
</comment>
<organism evidence="16 17">
    <name type="scientific">Planococcus rifietoensis</name>
    <dbReference type="NCBI Taxonomy" id="200991"/>
    <lineage>
        <taxon>Bacteria</taxon>
        <taxon>Bacillati</taxon>
        <taxon>Bacillota</taxon>
        <taxon>Bacilli</taxon>
        <taxon>Bacillales</taxon>
        <taxon>Caryophanaceae</taxon>
        <taxon>Planococcus</taxon>
    </lineage>
</organism>
<protein>
    <recommendedName>
        <fullName evidence="11">Neutral metalloproteinase</fullName>
        <ecNumber evidence="11">3.4.24.-</ecNumber>
    </recommendedName>
</protein>
<dbReference type="InterPro" id="IPR050728">
    <property type="entry name" value="Zinc_Metalloprotease_M4"/>
</dbReference>
<evidence type="ECO:0000256" key="4">
    <source>
        <dbReference type="ARBA" id="ARBA00022723"/>
    </source>
</evidence>
<evidence type="ECO:0000256" key="7">
    <source>
        <dbReference type="ARBA" id="ARBA00022833"/>
    </source>
</evidence>
<evidence type="ECO:0000259" key="15">
    <source>
        <dbReference type="Pfam" id="PF07504"/>
    </source>
</evidence>
<dbReference type="InterPro" id="IPR027268">
    <property type="entry name" value="Peptidase_M4/M1_CTD_sf"/>
</dbReference>
<dbReference type="PANTHER" id="PTHR33794">
    <property type="entry name" value="BACILLOLYSIN"/>
    <property type="match status" value="1"/>
</dbReference>
<keyword evidence="9" id="KW-0865">Zymogen</keyword>
<evidence type="ECO:0000256" key="3">
    <source>
        <dbReference type="ARBA" id="ARBA00022670"/>
    </source>
</evidence>
<comment type="cofactor">
    <cofactor evidence="1 11">
        <name>Zn(2+)</name>
        <dbReference type="ChEBI" id="CHEBI:29105"/>
    </cofactor>
</comment>
<evidence type="ECO:0000256" key="8">
    <source>
        <dbReference type="ARBA" id="ARBA00023049"/>
    </source>
</evidence>
<dbReference type="STRING" id="200991.AUC31_02165"/>
<accession>A0A0U2Z4K5</accession>
<evidence type="ECO:0000256" key="1">
    <source>
        <dbReference type="ARBA" id="ARBA00001947"/>
    </source>
</evidence>
<evidence type="ECO:0000259" key="13">
    <source>
        <dbReference type="Pfam" id="PF02868"/>
    </source>
</evidence>
<dbReference type="InterPro" id="IPR023612">
    <property type="entry name" value="Peptidase_M4"/>
</dbReference>
<dbReference type="GO" id="GO:0006508">
    <property type="term" value="P:proteolysis"/>
    <property type="evidence" value="ECO:0007669"/>
    <property type="project" value="UniProtKB-KW"/>
</dbReference>
<dbReference type="AlphaFoldDB" id="A0A0U2Z4K5"/>
<gene>
    <name evidence="16" type="ORF">AUC31_02165</name>
</gene>
<name>A0A0U2Z4K5_9BACL</name>
<dbReference type="Gene3D" id="3.10.450.490">
    <property type="match status" value="1"/>
</dbReference>
<evidence type="ECO:0000256" key="6">
    <source>
        <dbReference type="ARBA" id="ARBA00022801"/>
    </source>
</evidence>
<dbReference type="Pfam" id="PF03413">
    <property type="entry name" value="PepSY"/>
    <property type="match status" value="1"/>
</dbReference>
<evidence type="ECO:0000256" key="10">
    <source>
        <dbReference type="PIRSR" id="PIRSR623612-1"/>
    </source>
</evidence>
<evidence type="ECO:0000313" key="17">
    <source>
        <dbReference type="Proteomes" id="UP000067683"/>
    </source>
</evidence>
<reference evidence="16" key="1">
    <citation type="submission" date="2016-01" db="EMBL/GenBank/DDBJ databases">
        <title>Complete genome of Planococcus rifietoensis type strain M8.</title>
        <authorList>
            <person name="See-Too W.S."/>
        </authorList>
    </citation>
    <scope>NUCLEOTIDE SEQUENCE [LARGE SCALE GENOMIC DNA]</scope>
    <source>
        <strain evidence="16">M8</strain>
    </source>
</reference>
<dbReference type="OrthoDB" id="291295at2"/>
<keyword evidence="5 11" id="KW-0732">Signal</keyword>
<keyword evidence="11" id="KW-0964">Secreted</keyword>
<evidence type="ECO:0000256" key="9">
    <source>
        <dbReference type="ARBA" id="ARBA00023145"/>
    </source>
</evidence>
<keyword evidence="4" id="KW-0479">Metal-binding</keyword>
<keyword evidence="3 11" id="KW-0645">Protease</keyword>
<dbReference type="GO" id="GO:0046872">
    <property type="term" value="F:metal ion binding"/>
    <property type="evidence" value="ECO:0007669"/>
    <property type="project" value="UniProtKB-UniRule"/>
</dbReference>
<dbReference type="Gene3D" id="3.10.450.40">
    <property type="match status" value="1"/>
</dbReference>
<dbReference type="InterPro" id="IPR013856">
    <property type="entry name" value="Peptidase_M4_domain"/>
</dbReference>
<dbReference type="InterPro" id="IPR025711">
    <property type="entry name" value="PepSY"/>
</dbReference>
<feature type="signal peptide" evidence="11">
    <location>
        <begin position="1"/>
        <end position="27"/>
    </location>
</feature>
<evidence type="ECO:0000313" key="16">
    <source>
        <dbReference type="EMBL" id="ALS74132.1"/>
    </source>
</evidence>
<evidence type="ECO:0000259" key="12">
    <source>
        <dbReference type="Pfam" id="PF01447"/>
    </source>
</evidence>
<keyword evidence="16" id="KW-0966">Cell projection</keyword>
<dbReference type="EC" id="3.4.24.-" evidence="11"/>
<keyword evidence="8 11" id="KW-0482">Metalloprotease</keyword>
<evidence type="ECO:0000256" key="5">
    <source>
        <dbReference type="ARBA" id="ARBA00022729"/>
    </source>
</evidence>
<feature type="active site" description="Proton donor" evidence="10">
    <location>
        <position position="470"/>
    </location>
</feature>
<dbReference type="PANTHER" id="PTHR33794:SF1">
    <property type="entry name" value="BACILLOLYSIN"/>
    <property type="match status" value="1"/>
</dbReference>
<proteinExistence type="inferred from homology"/>
<dbReference type="EMBL" id="CP013659">
    <property type="protein sequence ID" value="ALS74132.1"/>
    <property type="molecule type" value="Genomic_DNA"/>
</dbReference>
<feature type="domain" description="PepSY" evidence="14">
    <location>
        <begin position="151"/>
        <end position="218"/>
    </location>
</feature>
<dbReference type="CDD" id="cd09597">
    <property type="entry name" value="M4_TLP"/>
    <property type="match status" value="1"/>
</dbReference>
<keyword evidence="7 11" id="KW-0862">Zinc</keyword>
<feature type="domain" description="FTP" evidence="15">
    <location>
        <begin position="85"/>
        <end position="133"/>
    </location>
</feature>
<dbReference type="PRINTS" id="PR00730">
    <property type="entry name" value="THERMOLYSIN"/>
</dbReference>
<evidence type="ECO:0000259" key="14">
    <source>
        <dbReference type="Pfam" id="PF03413"/>
    </source>
</evidence>
<dbReference type="GO" id="GO:0004222">
    <property type="term" value="F:metalloendopeptidase activity"/>
    <property type="evidence" value="ECO:0007669"/>
    <property type="project" value="UniProtKB-UniRule"/>
</dbReference>
<dbReference type="Proteomes" id="UP000067683">
    <property type="component" value="Chromosome"/>
</dbReference>
<dbReference type="Gene3D" id="3.10.170.10">
    <property type="match status" value="1"/>
</dbReference>
<comment type="function">
    <text evidence="11">Extracellular zinc metalloprotease.</text>
</comment>
<feature type="domain" description="Peptidase M4 C-terminal" evidence="13">
    <location>
        <begin position="378"/>
        <end position="544"/>
    </location>
</feature>
<keyword evidence="16" id="KW-0282">Flagellum</keyword>
<feature type="active site" evidence="10">
    <location>
        <position position="368"/>
    </location>
</feature>
<feature type="chain" id="PRO_5039761521" description="Neutral metalloproteinase" evidence="11">
    <location>
        <begin position="28"/>
        <end position="546"/>
    </location>
</feature>
<dbReference type="Pfam" id="PF02868">
    <property type="entry name" value="Peptidase_M4_C"/>
    <property type="match status" value="1"/>
</dbReference>
<feature type="domain" description="Peptidase M4" evidence="12">
    <location>
        <begin position="231"/>
        <end position="374"/>
    </location>
</feature>
<dbReference type="SUPFAM" id="SSF55486">
    <property type="entry name" value="Metalloproteases ('zincins'), catalytic domain"/>
    <property type="match status" value="1"/>
</dbReference>
<evidence type="ECO:0000256" key="11">
    <source>
        <dbReference type="RuleBase" id="RU366073"/>
    </source>
</evidence>
<dbReference type="Pfam" id="PF07504">
    <property type="entry name" value="FTP"/>
    <property type="match status" value="1"/>
</dbReference>